<evidence type="ECO:0000256" key="6">
    <source>
        <dbReference type="SAM" id="Phobius"/>
    </source>
</evidence>
<feature type="transmembrane region" description="Helical" evidence="6">
    <location>
        <begin position="219"/>
        <end position="243"/>
    </location>
</feature>
<reference evidence="10 11" key="1">
    <citation type="journal article" date="2015" name="Biotechnol. Biofuels">
        <title>Enhanced degradation of softwood versus hardwood by the white-rot fungus Pycnoporus coccineus.</title>
        <authorList>
            <person name="Couturier M."/>
            <person name="Navarro D."/>
            <person name="Chevret D."/>
            <person name="Henrissat B."/>
            <person name="Piumi F."/>
            <person name="Ruiz-Duenas F.J."/>
            <person name="Martinez A.T."/>
            <person name="Grigoriev I.V."/>
            <person name="Riley R."/>
            <person name="Lipzen A."/>
            <person name="Berrin J.G."/>
            <person name="Master E.R."/>
            <person name="Rosso M.N."/>
        </authorList>
    </citation>
    <scope>NUCLEOTIDE SEQUENCE [LARGE SCALE GENOMIC DNA]</scope>
    <source>
        <strain evidence="10 11">BRFM310</strain>
    </source>
</reference>
<feature type="transmembrane region" description="Helical" evidence="6">
    <location>
        <begin position="753"/>
        <end position="773"/>
    </location>
</feature>
<dbReference type="InterPro" id="IPR049453">
    <property type="entry name" value="Memb_transporter_dom"/>
</dbReference>
<dbReference type="AlphaFoldDB" id="A0A1Y2J3V4"/>
<feature type="region of interest" description="Disordered" evidence="5">
    <location>
        <begin position="1"/>
        <end position="24"/>
    </location>
</feature>
<keyword evidence="11" id="KW-1185">Reference proteome</keyword>
<feature type="domain" description="Putative ER transporter 6TM N-terminal" evidence="8">
    <location>
        <begin position="35"/>
        <end position="475"/>
    </location>
</feature>
<dbReference type="PANTHER" id="PTHR37994:SF3">
    <property type="entry name" value="ER TRANSPORTER 6TM N-TERMINAL DOMAIN-CONTAINING PROTEIN"/>
    <property type="match status" value="1"/>
</dbReference>
<dbReference type="OrthoDB" id="2274698at2759"/>
<feature type="region of interest" description="Disordered" evidence="5">
    <location>
        <begin position="548"/>
        <end position="586"/>
    </location>
</feature>
<keyword evidence="4 6" id="KW-0472">Membrane</keyword>
<evidence type="ECO:0000256" key="4">
    <source>
        <dbReference type="ARBA" id="ARBA00023136"/>
    </source>
</evidence>
<feature type="domain" description="Integral membrane bound transporter" evidence="9">
    <location>
        <begin position="632"/>
        <end position="768"/>
    </location>
</feature>
<comment type="subcellular location">
    <subcellularLocation>
        <location evidence="1">Membrane</location>
        <topology evidence="1">Multi-pass membrane protein</topology>
    </subcellularLocation>
</comment>
<evidence type="ECO:0000256" key="2">
    <source>
        <dbReference type="ARBA" id="ARBA00022692"/>
    </source>
</evidence>
<dbReference type="Pfam" id="PF10337">
    <property type="entry name" value="ArAE_2_N"/>
    <property type="match status" value="1"/>
</dbReference>
<dbReference type="EMBL" id="KZ084087">
    <property type="protein sequence ID" value="OSD08056.1"/>
    <property type="molecule type" value="Genomic_DNA"/>
</dbReference>
<organism evidence="10 11">
    <name type="scientific">Trametes coccinea (strain BRFM310)</name>
    <name type="common">Pycnoporus coccineus</name>
    <dbReference type="NCBI Taxonomy" id="1353009"/>
    <lineage>
        <taxon>Eukaryota</taxon>
        <taxon>Fungi</taxon>
        <taxon>Dikarya</taxon>
        <taxon>Basidiomycota</taxon>
        <taxon>Agaricomycotina</taxon>
        <taxon>Agaricomycetes</taxon>
        <taxon>Polyporales</taxon>
        <taxon>Polyporaceae</taxon>
        <taxon>Trametes</taxon>
    </lineage>
</organism>
<feature type="transmembrane region" description="Helical" evidence="6">
    <location>
        <begin position="785"/>
        <end position="804"/>
    </location>
</feature>
<feature type="transmembrane region" description="Helical" evidence="6">
    <location>
        <begin position="660"/>
        <end position="681"/>
    </location>
</feature>
<evidence type="ECO:0000259" key="8">
    <source>
        <dbReference type="Pfam" id="PF10337"/>
    </source>
</evidence>
<gene>
    <name evidence="10" type="ORF">PYCCODRAFT_1430244</name>
</gene>
<evidence type="ECO:0000256" key="1">
    <source>
        <dbReference type="ARBA" id="ARBA00004141"/>
    </source>
</evidence>
<feature type="transmembrane region" description="Helical" evidence="6">
    <location>
        <begin position="97"/>
        <end position="126"/>
    </location>
</feature>
<feature type="transmembrane region" description="Helical" evidence="6">
    <location>
        <begin position="192"/>
        <end position="213"/>
    </location>
</feature>
<dbReference type="GO" id="GO:0016020">
    <property type="term" value="C:membrane"/>
    <property type="evidence" value="ECO:0007669"/>
    <property type="project" value="UniProtKB-SubCell"/>
</dbReference>
<feature type="transmembrane region" description="Helical" evidence="6">
    <location>
        <begin position="51"/>
        <end position="68"/>
    </location>
</feature>
<dbReference type="PANTHER" id="PTHR37994">
    <property type="entry name" value="ARAE_2_N DOMAIN-CONTAINING PROTEIN-RELATED"/>
    <property type="match status" value="1"/>
</dbReference>
<dbReference type="Proteomes" id="UP000193067">
    <property type="component" value="Unassembled WGS sequence"/>
</dbReference>
<evidence type="ECO:0008006" key="12">
    <source>
        <dbReference type="Google" id="ProtNLM"/>
    </source>
</evidence>
<keyword evidence="2 6" id="KW-0812">Transmembrane</keyword>
<evidence type="ECO:0000259" key="7">
    <source>
        <dbReference type="Pfam" id="PF10334"/>
    </source>
</evidence>
<dbReference type="Pfam" id="PF10334">
    <property type="entry name" value="BRE4"/>
    <property type="match status" value="1"/>
</dbReference>
<proteinExistence type="predicted"/>
<feature type="domain" description="DUF2421" evidence="7">
    <location>
        <begin position="774"/>
        <end position="1006"/>
    </location>
</feature>
<feature type="transmembrane region" description="Helical" evidence="6">
    <location>
        <begin position="713"/>
        <end position="733"/>
    </location>
</feature>
<feature type="transmembrane region" description="Helical" evidence="6">
    <location>
        <begin position="687"/>
        <end position="706"/>
    </location>
</feature>
<evidence type="ECO:0000259" key="9">
    <source>
        <dbReference type="Pfam" id="PF13515"/>
    </source>
</evidence>
<dbReference type="InterPro" id="IPR018820">
    <property type="entry name" value="BRE4-related_DUF2421"/>
</dbReference>
<name>A0A1Y2J3V4_TRAC3</name>
<sequence>MAEQEKANLSGGDSPRSSTKTAALPSKSAGLLDKLPPWMDKNLRSPKSWKLVLRCWAASWISFVIMLPNKSLQTLGNTAFFALLLSVMVPPNMPVQIFMFVITTIVFGLSLGWALSCAGMAAALAARDQTLLKETLQKTTASAAGLANPDALFQNAIFNGVFLDTRSTVVFGVFLGFGCFLFALIRAYAPKLTIMSVFGTIAMDIFCSFGPLFPFSQYTLLNSLLTSVACYIAIALIFIIFLFPETLNHSYLASSAELLDKFKGILAMQEEVLSTDPHDSGPGSPLAGKTNLARVGMLQQLQQLMAQKQFLNLEFSWGRWNGDDIRDMLEPMQILATRLGALNGFARSLAQAQQSAYHKNAETASVSDAGSSATAVDDTLLLRQFRERNDAAEEEFHVRLVDVLPTIREATADLRAAGIAALASLKELIVAVNTNRYKRGTALQDARLADLDKALSTLRLALDDFKVSRRLILLQPYQSVLQQADAGTLKKFPLRALYISYVFCSNLIVVSNGIITLSQYVSETARHHNRARLWAPKGLRAIGKLLRSGQGGGEDAVGEDPQPEQSVESEEKREYKRDPDSRPPQNILQRTANTLHALYKWSKTPEALFTFRYVVVTIALWIPSVVKSSAHFAYAERSVWALIMAQTTMNIYASDQVYNYALRLGGTFVGALLGMVCWYIGAGHGNGNPYGLATIVGVFLLPLVFLRNFAPPQYLVGILMVGATFVLVVGYSWIDGNLPGLFQNVGIGWDVAWRRWVLVMIGSAASFILMMLPPKSGRKAVRLRNAAVISGLSYLYSHLTSLWLSAGGPFDRMPEAKDGVPSHEGRKWPTELRAKFIALAEQLQDLRMRTAMSKWEGNIRGAWATEDYNKLLDVETDLLSSLILLGGALSSLDPDLRKETLPHTHVLNPHFISDVISMFFLISHSLRTGEPLHQAQYKNLADRLHYHGGWAIAGANAADSNARKMKLRQSLTSYEYMFYATAVVAVLQMTQALNEARVVVADLCGEVPLEGFERWREEYDRTHALA</sequence>
<dbReference type="InterPro" id="IPR018823">
    <property type="entry name" value="ArAE_2_N"/>
</dbReference>
<accession>A0A1Y2J3V4</accession>
<dbReference type="STRING" id="1353009.A0A1Y2J3V4"/>
<evidence type="ECO:0000313" key="11">
    <source>
        <dbReference type="Proteomes" id="UP000193067"/>
    </source>
</evidence>
<evidence type="ECO:0000256" key="5">
    <source>
        <dbReference type="SAM" id="MobiDB-lite"/>
    </source>
</evidence>
<protein>
    <recommendedName>
        <fullName evidence="12">ER transporter 6TM N-terminal domain-containing protein</fullName>
    </recommendedName>
</protein>
<keyword evidence="3 6" id="KW-1133">Transmembrane helix</keyword>
<feature type="transmembrane region" description="Helical" evidence="6">
    <location>
        <begin position="168"/>
        <end position="185"/>
    </location>
</feature>
<evidence type="ECO:0000256" key="3">
    <source>
        <dbReference type="ARBA" id="ARBA00022989"/>
    </source>
</evidence>
<feature type="compositionally biased region" description="Basic and acidic residues" evidence="5">
    <location>
        <begin position="569"/>
        <end position="581"/>
    </location>
</feature>
<evidence type="ECO:0000313" key="10">
    <source>
        <dbReference type="EMBL" id="OSD08056.1"/>
    </source>
</evidence>
<dbReference type="Pfam" id="PF13515">
    <property type="entry name" value="FUSC_2"/>
    <property type="match status" value="1"/>
</dbReference>